<organism evidence="1 2">
    <name type="scientific">Prunus dulcis</name>
    <name type="common">Almond</name>
    <name type="synonym">Amygdalus dulcis</name>
    <dbReference type="NCBI Taxonomy" id="3755"/>
    <lineage>
        <taxon>Eukaryota</taxon>
        <taxon>Viridiplantae</taxon>
        <taxon>Streptophyta</taxon>
        <taxon>Embryophyta</taxon>
        <taxon>Tracheophyta</taxon>
        <taxon>Spermatophyta</taxon>
        <taxon>Magnoliopsida</taxon>
        <taxon>eudicotyledons</taxon>
        <taxon>Gunneridae</taxon>
        <taxon>Pentapetalae</taxon>
        <taxon>rosids</taxon>
        <taxon>fabids</taxon>
        <taxon>Rosales</taxon>
        <taxon>Rosaceae</taxon>
        <taxon>Amygdaloideae</taxon>
        <taxon>Amygdaleae</taxon>
        <taxon>Prunus</taxon>
    </lineage>
</organism>
<name>A0AAD4UY58_PRUDU</name>
<reference evidence="1 2" key="1">
    <citation type="journal article" date="2022" name="G3 (Bethesda)">
        <title>Whole-genome sequence and methylome profiling of the almond [Prunus dulcis (Mill.) D.A. Webb] cultivar 'Nonpareil'.</title>
        <authorList>
            <person name="D'Amico-Willman K.M."/>
            <person name="Ouma W.Z."/>
            <person name="Meulia T."/>
            <person name="Sideli G.M."/>
            <person name="Gradziel T.M."/>
            <person name="Fresnedo-Ramirez J."/>
        </authorList>
    </citation>
    <scope>NUCLEOTIDE SEQUENCE [LARGE SCALE GENOMIC DNA]</scope>
    <source>
        <strain evidence="1">Clone GOH B32 T37-40</strain>
    </source>
</reference>
<evidence type="ECO:0008006" key="3">
    <source>
        <dbReference type="Google" id="ProtNLM"/>
    </source>
</evidence>
<dbReference type="PANTHER" id="PTHR47592">
    <property type="entry name" value="PBF68 PROTEIN"/>
    <property type="match status" value="1"/>
</dbReference>
<dbReference type="AlphaFoldDB" id="A0AAD4UY58"/>
<keyword evidence="2" id="KW-1185">Reference proteome</keyword>
<evidence type="ECO:0000313" key="1">
    <source>
        <dbReference type="EMBL" id="KAI5314041.1"/>
    </source>
</evidence>
<proteinExistence type="predicted"/>
<protein>
    <recommendedName>
        <fullName evidence="3">DUF4219 domain-containing protein</fullName>
    </recommendedName>
</protein>
<dbReference type="Proteomes" id="UP001054821">
    <property type="component" value="Chromosome 8"/>
</dbReference>
<accession>A0AAD4UY58</accession>
<dbReference type="EMBL" id="JAJFAZ020000008">
    <property type="protein sequence ID" value="KAI5314041.1"/>
    <property type="molecule type" value="Genomic_DNA"/>
</dbReference>
<dbReference type="PANTHER" id="PTHR47592:SF27">
    <property type="entry name" value="OS08G0421700 PROTEIN"/>
    <property type="match status" value="1"/>
</dbReference>
<dbReference type="Pfam" id="PF14223">
    <property type="entry name" value="Retrotran_gag_2"/>
    <property type="match status" value="1"/>
</dbReference>
<sequence>MEQASGVNSEKSSHTEKLEKFKEGAYKRWQHKMLFYLTTLNLEHTVTGDAPKAEGDDILVEKLSAIDAWKHSEYLCKNYILNALDDTLYDVYAVCKTAKELWESLERKYKTEGLGSKKFVVAKFLDSKMVDSKVVVTQVEDLHKIIHDIIAKGMKINDNFKLQQSLKNCHLVGKISNAISNIRESVSEILA</sequence>
<gene>
    <name evidence="1" type="ORF">L3X38_043217</name>
</gene>
<evidence type="ECO:0000313" key="2">
    <source>
        <dbReference type="Proteomes" id="UP001054821"/>
    </source>
</evidence>
<comment type="caution">
    <text evidence="1">The sequence shown here is derived from an EMBL/GenBank/DDBJ whole genome shotgun (WGS) entry which is preliminary data.</text>
</comment>